<dbReference type="InterPro" id="IPR002347">
    <property type="entry name" value="SDR_fam"/>
</dbReference>
<sequence>MSFKENVVIVTGASSGIGHELALQLARQGAFLSLAARNEERLNKIAESCKSLGARVLVVKTDVADEAQCKNLIDKTLAEYSRIDTLINNAGFGIRGQFSQQPNLENFHKVMDVNYWGAVYCTRYALPHILQTKGRIVGISSLLGKLAMAGNSAYSSSKFALVGFFDSLRLELRKTGVTVTTIYPGYVVTEFAENMIQLDGTRVGERGRKFYLGWIMKADRCASLIIQVVDKRKRYLIMTFYGVLGTWLSFFSPRLLDAITCWVSWWNKKRVIG</sequence>
<name>A0A2H0XVG0_UNCSA</name>
<dbReference type="Pfam" id="PF00106">
    <property type="entry name" value="adh_short"/>
    <property type="match status" value="1"/>
</dbReference>
<dbReference type="PANTHER" id="PTHR43391">
    <property type="entry name" value="RETINOL DEHYDROGENASE-RELATED"/>
    <property type="match status" value="1"/>
</dbReference>
<dbReference type="InterPro" id="IPR020904">
    <property type="entry name" value="Sc_DH/Rdtase_CS"/>
</dbReference>
<evidence type="ECO:0000256" key="2">
    <source>
        <dbReference type="ARBA" id="ARBA00022857"/>
    </source>
</evidence>
<dbReference type="GO" id="GO:0005829">
    <property type="term" value="C:cytosol"/>
    <property type="evidence" value="ECO:0007669"/>
    <property type="project" value="TreeGrafter"/>
</dbReference>
<dbReference type="SUPFAM" id="SSF51735">
    <property type="entry name" value="NAD(P)-binding Rossmann-fold domains"/>
    <property type="match status" value="1"/>
</dbReference>
<keyword evidence="2" id="KW-0521">NADP</keyword>
<dbReference type="GO" id="GO:0016491">
    <property type="term" value="F:oxidoreductase activity"/>
    <property type="evidence" value="ECO:0007669"/>
    <property type="project" value="UniProtKB-KW"/>
</dbReference>
<proteinExistence type="inferred from homology"/>
<gene>
    <name evidence="5" type="ORF">COT42_06930</name>
</gene>
<evidence type="ECO:0000256" key="3">
    <source>
        <dbReference type="ARBA" id="ARBA00023002"/>
    </source>
</evidence>
<accession>A0A2H0XVG0</accession>
<protein>
    <submittedName>
        <fullName evidence="5">Short chain dehydrogenase</fullName>
    </submittedName>
</protein>
<comment type="similarity">
    <text evidence="1 4">Belongs to the short-chain dehydrogenases/reductases (SDR) family.</text>
</comment>
<dbReference type="InterPro" id="IPR036291">
    <property type="entry name" value="NAD(P)-bd_dom_sf"/>
</dbReference>
<dbReference type="PANTHER" id="PTHR43391:SF14">
    <property type="entry name" value="DEHYDROGENASE_REDUCTASE SDR FAMILY PROTEIN 7-LIKE"/>
    <property type="match status" value="1"/>
</dbReference>
<dbReference type="Proteomes" id="UP000231343">
    <property type="component" value="Unassembled WGS sequence"/>
</dbReference>
<dbReference type="PRINTS" id="PR00080">
    <property type="entry name" value="SDRFAMILY"/>
</dbReference>
<dbReference type="NCBIfam" id="NF004825">
    <property type="entry name" value="PRK06181.1"/>
    <property type="match status" value="1"/>
</dbReference>
<dbReference type="PROSITE" id="PS00061">
    <property type="entry name" value="ADH_SHORT"/>
    <property type="match status" value="1"/>
</dbReference>
<dbReference type="EMBL" id="PEYM01000115">
    <property type="protein sequence ID" value="PIS28841.1"/>
    <property type="molecule type" value="Genomic_DNA"/>
</dbReference>
<evidence type="ECO:0000256" key="1">
    <source>
        <dbReference type="ARBA" id="ARBA00006484"/>
    </source>
</evidence>
<keyword evidence="3" id="KW-0560">Oxidoreductase</keyword>
<comment type="caution">
    <text evidence="5">The sequence shown here is derived from an EMBL/GenBank/DDBJ whole genome shotgun (WGS) entry which is preliminary data.</text>
</comment>
<dbReference type="AlphaFoldDB" id="A0A2H0XVG0"/>
<evidence type="ECO:0000313" key="6">
    <source>
        <dbReference type="Proteomes" id="UP000231343"/>
    </source>
</evidence>
<dbReference type="PRINTS" id="PR00081">
    <property type="entry name" value="GDHRDH"/>
</dbReference>
<evidence type="ECO:0000313" key="5">
    <source>
        <dbReference type="EMBL" id="PIS28841.1"/>
    </source>
</evidence>
<organism evidence="5 6">
    <name type="scientific">Candidatus Saganbacteria bacterium CG08_land_8_20_14_0_20_45_16</name>
    <dbReference type="NCBI Taxonomy" id="2014293"/>
    <lineage>
        <taxon>Bacteria</taxon>
        <taxon>Bacillati</taxon>
        <taxon>Saganbacteria</taxon>
    </lineage>
</organism>
<reference evidence="5 6" key="1">
    <citation type="submission" date="2017-09" db="EMBL/GenBank/DDBJ databases">
        <title>Depth-based differentiation of microbial function through sediment-hosted aquifers and enrichment of novel symbionts in the deep terrestrial subsurface.</title>
        <authorList>
            <person name="Probst A.J."/>
            <person name="Ladd B."/>
            <person name="Jarett J.K."/>
            <person name="Geller-Mcgrath D.E."/>
            <person name="Sieber C.M."/>
            <person name="Emerson J.B."/>
            <person name="Anantharaman K."/>
            <person name="Thomas B.C."/>
            <person name="Malmstrom R."/>
            <person name="Stieglmeier M."/>
            <person name="Klingl A."/>
            <person name="Woyke T."/>
            <person name="Ryan C.M."/>
            <person name="Banfield J.F."/>
        </authorList>
    </citation>
    <scope>NUCLEOTIDE SEQUENCE [LARGE SCALE GENOMIC DNA]</scope>
    <source>
        <strain evidence="5">CG08_land_8_20_14_0_20_45_16</strain>
    </source>
</reference>
<evidence type="ECO:0000256" key="4">
    <source>
        <dbReference type="RuleBase" id="RU000363"/>
    </source>
</evidence>
<dbReference type="Gene3D" id="3.40.50.720">
    <property type="entry name" value="NAD(P)-binding Rossmann-like Domain"/>
    <property type="match status" value="1"/>
</dbReference>